<name>A0A4Z2CE69_9TELE</name>
<dbReference type="PANTHER" id="PTHR46484:SF7">
    <property type="entry name" value="MYELIN-ASSOCIATED GLYCOPROTEIN-LIKE-RELATED"/>
    <property type="match status" value="1"/>
</dbReference>
<proteinExistence type="predicted"/>
<dbReference type="Pfam" id="PF08205">
    <property type="entry name" value="C2-set_2"/>
    <property type="match status" value="1"/>
</dbReference>
<reference evidence="6 7" key="1">
    <citation type="submission" date="2019-04" db="EMBL/GenBank/DDBJ databases">
        <title>The sequence and de novo assembly of Takifugu bimaculatus genome using PacBio and Hi-C technologies.</title>
        <authorList>
            <person name="Xu P."/>
            <person name="Liu B."/>
            <person name="Zhou Z."/>
        </authorList>
    </citation>
    <scope>NUCLEOTIDE SEQUENCE [LARGE SCALE GENOMIC DNA]</scope>
    <source>
        <strain evidence="6">TB-2018</strain>
        <tissue evidence="6">Muscle</tissue>
    </source>
</reference>
<keyword evidence="4" id="KW-0732">Signal</keyword>
<dbReference type="EMBL" id="SWLE01000002">
    <property type="protein sequence ID" value="TNN02430.1"/>
    <property type="molecule type" value="Genomic_DNA"/>
</dbReference>
<dbReference type="PANTHER" id="PTHR46484">
    <property type="entry name" value="SI:CH211-171H4.5-RELATED"/>
    <property type="match status" value="1"/>
</dbReference>
<sequence length="382" mass="42972">METKETMTLLSLLLSVFTVSTSAEEWKVNVVKELDALVKSCVVIPCSFTHPYGNLPSSKLKGNWHLSNKQDHRIYDEDIDEVIEKFKGRTKLLGHLGQNNCTLEIVKVKDYDNGPFCLQIGIFQEEAQTTPNTTHFFVDNCVRFKILPNPPKPTVTGAKVAAEDQPYTTTCSVTHTCPSQRPNLTWSRGEDGKINELHRELPFGNWEVLSILTFTPKEQDDHSEVTCTAHFKGGERSSATVTVYLKRKESYSYIIIPAVVGTITAVILGAAFFVILKKYRKRISELQNQDGSVWNRLSRLSNSRHGPNKEPVTKFVNPPTRKSPSHVFPLLRGSEVSRPPSITKRTLMAMITSTPQTSKSTETSEKTDFSVCFRGKITHKEL</sequence>
<keyword evidence="3" id="KW-0812">Transmembrane</keyword>
<dbReference type="Proteomes" id="UP000516260">
    <property type="component" value="Chromosome 10"/>
</dbReference>
<dbReference type="PROSITE" id="PS50835">
    <property type="entry name" value="IG_LIKE"/>
    <property type="match status" value="1"/>
</dbReference>
<evidence type="ECO:0000313" key="7">
    <source>
        <dbReference type="Proteomes" id="UP000516260"/>
    </source>
</evidence>
<dbReference type="Gene3D" id="2.60.40.10">
    <property type="entry name" value="Immunoglobulins"/>
    <property type="match status" value="2"/>
</dbReference>
<evidence type="ECO:0000256" key="1">
    <source>
        <dbReference type="ARBA" id="ARBA00023157"/>
    </source>
</evidence>
<evidence type="ECO:0000313" key="6">
    <source>
        <dbReference type="EMBL" id="TNN02430.1"/>
    </source>
</evidence>
<evidence type="ECO:0000259" key="5">
    <source>
        <dbReference type="PROSITE" id="PS50835"/>
    </source>
</evidence>
<feature type="chain" id="PRO_5021490479" description="Ig-like domain-containing protein" evidence="4">
    <location>
        <begin position="24"/>
        <end position="382"/>
    </location>
</feature>
<organism evidence="6 7">
    <name type="scientific">Takifugu bimaculatus</name>
    <dbReference type="NCBI Taxonomy" id="433685"/>
    <lineage>
        <taxon>Eukaryota</taxon>
        <taxon>Metazoa</taxon>
        <taxon>Chordata</taxon>
        <taxon>Craniata</taxon>
        <taxon>Vertebrata</taxon>
        <taxon>Euteleostomi</taxon>
        <taxon>Actinopterygii</taxon>
        <taxon>Neopterygii</taxon>
        <taxon>Teleostei</taxon>
        <taxon>Neoteleostei</taxon>
        <taxon>Acanthomorphata</taxon>
        <taxon>Eupercaria</taxon>
        <taxon>Tetraodontiformes</taxon>
        <taxon>Tetradontoidea</taxon>
        <taxon>Tetraodontidae</taxon>
        <taxon>Takifugu</taxon>
    </lineage>
</organism>
<feature type="region of interest" description="Disordered" evidence="2">
    <location>
        <begin position="299"/>
        <end position="327"/>
    </location>
</feature>
<comment type="caution">
    <text evidence="6">The sequence shown here is derived from an EMBL/GenBank/DDBJ whole genome shotgun (WGS) entry which is preliminary data.</text>
</comment>
<evidence type="ECO:0000256" key="2">
    <source>
        <dbReference type="SAM" id="MobiDB-lite"/>
    </source>
</evidence>
<dbReference type="AlphaFoldDB" id="A0A4Z2CE69"/>
<feature type="domain" description="Ig-like" evidence="5">
    <location>
        <begin position="153"/>
        <end position="242"/>
    </location>
</feature>
<dbReference type="InterPro" id="IPR036179">
    <property type="entry name" value="Ig-like_dom_sf"/>
</dbReference>
<keyword evidence="1" id="KW-1015">Disulfide bond</keyword>
<keyword evidence="3" id="KW-1133">Transmembrane helix</keyword>
<dbReference type="InterPro" id="IPR013783">
    <property type="entry name" value="Ig-like_fold"/>
</dbReference>
<feature type="signal peptide" evidence="4">
    <location>
        <begin position="1"/>
        <end position="23"/>
    </location>
</feature>
<feature type="transmembrane region" description="Helical" evidence="3">
    <location>
        <begin position="251"/>
        <end position="276"/>
    </location>
</feature>
<evidence type="ECO:0000256" key="4">
    <source>
        <dbReference type="SAM" id="SignalP"/>
    </source>
</evidence>
<dbReference type="InterPro" id="IPR007110">
    <property type="entry name" value="Ig-like_dom"/>
</dbReference>
<gene>
    <name evidence="6" type="ORF">fugu_009917</name>
</gene>
<evidence type="ECO:0000256" key="3">
    <source>
        <dbReference type="SAM" id="Phobius"/>
    </source>
</evidence>
<keyword evidence="3" id="KW-0472">Membrane</keyword>
<dbReference type="SUPFAM" id="SSF48726">
    <property type="entry name" value="Immunoglobulin"/>
    <property type="match status" value="2"/>
</dbReference>
<accession>A0A4Z2CE69</accession>
<protein>
    <recommendedName>
        <fullName evidence="5">Ig-like domain-containing protein</fullName>
    </recommendedName>
</protein>
<keyword evidence="7" id="KW-1185">Reference proteome</keyword>
<dbReference type="InterPro" id="IPR013162">
    <property type="entry name" value="CD80_C2-set"/>
</dbReference>